<evidence type="ECO:0000313" key="2">
    <source>
        <dbReference type="Proteomes" id="UP001595850"/>
    </source>
</evidence>
<evidence type="ECO:0008006" key="3">
    <source>
        <dbReference type="Google" id="ProtNLM"/>
    </source>
</evidence>
<protein>
    <recommendedName>
        <fullName evidence="3">Methyl-accepting chemotaxis protein</fullName>
    </recommendedName>
</protein>
<organism evidence="1 2">
    <name type="scientific">Planomonospora corallina</name>
    <dbReference type="NCBI Taxonomy" id="1806052"/>
    <lineage>
        <taxon>Bacteria</taxon>
        <taxon>Bacillati</taxon>
        <taxon>Actinomycetota</taxon>
        <taxon>Actinomycetes</taxon>
        <taxon>Streptosporangiales</taxon>
        <taxon>Streptosporangiaceae</taxon>
        <taxon>Planomonospora</taxon>
    </lineage>
</organism>
<proteinExistence type="predicted"/>
<keyword evidence="2" id="KW-1185">Reference proteome</keyword>
<dbReference type="RefSeq" id="WP_377294069.1">
    <property type="nucleotide sequence ID" value="NZ_JBHSBM010000054.1"/>
</dbReference>
<accession>A0ABV8IHY1</accession>
<sequence>MSIADIAQAAHVTSDGIGQAQRAATELSRMSGELRELVSRFRLR</sequence>
<reference evidence="2" key="1">
    <citation type="journal article" date="2019" name="Int. J. Syst. Evol. Microbiol.">
        <title>The Global Catalogue of Microorganisms (GCM) 10K type strain sequencing project: providing services to taxonomists for standard genome sequencing and annotation.</title>
        <authorList>
            <consortium name="The Broad Institute Genomics Platform"/>
            <consortium name="The Broad Institute Genome Sequencing Center for Infectious Disease"/>
            <person name="Wu L."/>
            <person name="Ma J."/>
        </authorList>
    </citation>
    <scope>NUCLEOTIDE SEQUENCE [LARGE SCALE GENOMIC DNA]</scope>
    <source>
        <strain evidence="2">TBRC 4489</strain>
    </source>
</reference>
<evidence type="ECO:0000313" key="1">
    <source>
        <dbReference type="EMBL" id="MFC4062710.1"/>
    </source>
</evidence>
<name>A0ABV8IHY1_9ACTN</name>
<gene>
    <name evidence="1" type="ORF">ACFOWE_30805</name>
</gene>
<dbReference type="EMBL" id="JBHSBM010000054">
    <property type="protein sequence ID" value="MFC4062710.1"/>
    <property type="molecule type" value="Genomic_DNA"/>
</dbReference>
<dbReference type="Proteomes" id="UP001595850">
    <property type="component" value="Unassembled WGS sequence"/>
</dbReference>
<comment type="caution">
    <text evidence="1">The sequence shown here is derived from an EMBL/GenBank/DDBJ whole genome shotgun (WGS) entry which is preliminary data.</text>
</comment>